<dbReference type="InterPro" id="IPR036250">
    <property type="entry name" value="AcylCo_DH-like_C"/>
</dbReference>
<evidence type="ECO:0000256" key="6">
    <source>
        <dbReference type="RuleBase" id="RU362125"/>
    </source>
</evidence>
<dbReference type="FunFam" id="2.40.110.10:FF:000002">
    <property type="entry name" value="Acyl-CoA dehydrogenase fadE12"/>
    <property type="match status" value="1"/>
</dbReference>
<keyword evidence="4 6" id="KW-0274">FAD</keyword>
<protein>
    <submittedName>
        <fullName evidence="7">Butyryl-CoA dehydrogenase</fullName>
    </submittedName>
</protein>
<keyword evidence="8" id="KW-1185">Reference proteome</keyword>
<dbReference type="InterPro" id="IPR006091">
    <property type="entry name" value="Acyl-CoA_Oxase/DH_mid-dom"/>
</dbReference>
<evidence type="ECO:0000313" key="8">
    <source>
        <dbReference type="Proteomes" id="UP000250241"/>
    </source>
</evidence>
<keyword evidence="3 6" id="KW-0285">Flavoprotein</keyword>
<dbReference type="InterPro" id="IPR013786">
    <property type="entry name" value="AcylCoA_DH/ox_N"/>
</dbReference>
<dbReference type="Pfam" id="PF00441">
    <property type="entry name" value="Acyl-CoA_dh_1"/>
    <property type="match status" value="1"/>
</dbReference>
<comment type="similarity">
    <text evidence="2 6">Belongs to the acyl-CoA dehydrogenase family.</text>
</comment>
<dbReference type="InterPro" id="IPR009075">
    <property type="entry name" value="AcylCo_DH/oxidase_C"/>
</dbReference>
<dbReference type="Gene3D" id="1.10.540.10">
    <property type="entry name" value="Acyl-CoA dehydrogenase/oxidase, N-terminal domain"/>
    <property type="match status" value="1"/>
</dbReference>
<dbReference type="Gene3D" id="1.20.140.10">
    <property type="entry name" value="Butyryl-CoA Dehydrogenase, subunit A, domain 3"/>
    <property type="match status" value="1"/>
</dbReference>
<evidence type="ECO:0000256" key="3">
    <source>
        <dbReference type="ARBA" id="ARBA00022630"/>
    </source>
</evidence>
<name>A0A2Z5QZV9_9MICC</name>
<keyword evidence="5 6" id="KW-0560">Oxidoreductase</keyword>
<dbReference type="Proteomes" id="UP000250241">
    <property type="component" value="Chromosome"/>
</dbReference>
<dbReference type="GO" id="GO:0003995">
    <property type="term" value="F:acyl-CoA dehydrogenase activity"/>
    <property type="evidence" value="ECO:0007669"/>
    <property type="project" value="TreeGrafter"/>
</dbReference>
<dbReference type="RefSeq" id="WP_128087699.1">
    <property type="nucleotide sequence ID" value="NZ_CBDEQU010000074.1"/>
</dbReference>
<dbReference type="PANTHER" id="PTHR43884:SF12">
    <property type="entry name" value="ISOVALERYL-COA DEHYDROGENASE, MITOCHONDRIAL-RELATED"/>
    <property type="match status" value="1"/>
</dbReference>
<comment type="cofactor">
    <cofactor evidence="1 6">
        <name>FAD</name>
        <dbReference type="ChEBI" id="CHEBI:57692"/>
    </cofactor>
</comment>
<dbReference type="KEGG" id="raj:RA11412_1604"/>
<dbReference type="EMBL" id="AP017895">
    <property type="protein sequence ID" value="BAV87903.1"/>
    <property type="molecule type" value="Genomic_DNA"/>
</dbReference>
<dbReference type="PANTHER" id="PTHR43884">
    <property type="entry name" value="ACYL-COA DEHYDROGENASE"/>
    <property type="match status" value="1"/>
</dbReference>
<evidence type="ECO:0000256" key="2">
    <source>
        <dbReference type="ARBA" id="ARBA00009347"/>
    </source>
</evidence>
<dbReference type="Pfam" id="PF02770">
    <property type="entry name" value="Acyl-CoA_dh_M"/>
    <property type="match status" value="1"/>
</dbReference>
<dbReference type="GO" id="GO:0050660">
    <property type="term" value="F:flavin adenine dinucleotide binding"/>
    <property type="evidence" value="ECO:0007669"/>
    <property type="project" value="InterPro"/>
</dbReference>
<evidence type="ECO:0000256" key="5">
    <source>
        <dbReference type="ARBA" id="ARBA00023002"/>
    </source>
</evidence>
<organism evidence="7 8">
    <name type="scientific">Rothia aeria</name>
    <dbReference type="NCBI Taxonomy" id="172042"/>
    <lineage>
        <taxon>Bacteria</taxon>
        <taxon>Bacillati</taxon>
        <taxon>Actinomycetota</taxon>
        <taxon>Actinomycetes</taxon>
        <taxon>Micrococcales</taxon>
        <taxon>Micrococcaceae</taxon>
        <taxon>Rothia</taxon>
    </lineage>
</organism>
<dbReference type="FunFam" id="1.10.540.10:FF:000026">
    <property type="entry name" value="Acyl-CoA dehydrogenase medium chain"/>
    <property type="match status" value="1"/>
</dbReference>
<dbReference type="InterPro" id="IPR037069">
    <property type="entry name" value="AcylCoA_DH/ox_N_sf"/>
</dbReference>
<dbReference type="GeneID" id="93860976"/>
<reference evidence="7 8" key="1">
    <citation type="submission" date="2016-10" db="EMBL/GenBank/DDBJ databases">
        <title>Genome sequence of Rothia aeria strain JCM11412.</title>
        <authorList>
            <person name="Nambu T."/>
        </authorList>
    </citation>
    <scope>NUCLEOTIDE SEQUENCE [LARGE SCALE GENOMIC DNA]</scope>
    <source>
        <strain evidence="7 8">JCM 11412</strain>
    </source>
</reference>
<dbReference type="Gene3D" id="2.40.110.10">
    <property type="entry name" value="Butyryl-CoA Dehydrogenase, subunit A, domain 2"/>
    <property type="match status" value="1"/>
</dbReference>
<dbReference type="InterPro" id="IPR009100">
    <property type="entry name" value="AcylCoA_DH/oxidase_NM_dom_sf"/>
</dbReference>
<dbReference type="InterPro" id="IPR046373">
    <property type="entry name" value="Acyl-CoA_Oxase/DH_mid-dom_sf"/>
</dbReference>
<evidence type="ECO:0000256" key="4">
    <source>
        <dbReference type="ARBA" id="ARBA00022827"/>
    </source>
</evidence>
<dbReference type="SUPFAM" id="SSF47203">
    <property type="entry name" value="Acyl-CoA dehydrogenase C-terminal domain-like"/>
    <property type="match status" value="1"/>
</dbReference>
<dbReference type="AlphaFoldDB" id="A0A2Z5QZV9"/>
<proteinExistence type="inferred from homology"/>
<sequence>MRPTIEFTEDHELFREAAREFITHEVAAHYPQWEREHMMPRTVWTAAGEAGLLGLAVPEEYGGAGMPDYRYQLVLTQELAAKGCHGFALAVHLQQDLVLPYLLAYGTKEQKQQWLPAMVTGELVTSCAFTEPGAGSDLRACRTTAVREGDEFILNGQKTFIGSGISADAALVLARTETGSTRGGSGSFSLFMVEKSSGYTAGNQLDKLGLRASDTAELFFDNVRIPAQNLVGELGEGLRYVKEQLPQARLAIAAASAVIARTTVEATVSYVKERQVFGSRVADFQNTRFKLVDALMAAETTELYVSRAIDAFNAGALSAAEAAKVKVFASENACRITDTCLQLFGGYAYINEHPVAQAFLAARLLPIFGGTNEVLRDTIGFDLLD</sequence>
<evidence type="ECO:0000256" key="1">
    <source>
        <dbReference type="ARBA" id="ARBA00001974"/>
    </source>
</evidence>
<evidence type="ECO:0000313" key="7">
    <source>
        <dbReference type="EMBL" id="BAV87903.1"/>
    </source>
</evidence>
<dbReference type="Pfam" id="PF02771">
    <property type="entry name" value="Acyl-CoA_dh_N"/>
    <property type="match status" value="1"/>
</dbReference>
<accession>A0A2Z5QZV9</accession>
<dbReference type="SUPFAM" id="SSF56645">
    <property type="entry name" value="Acyl-CoA dehydrogenase NM domain-like"/>
    <property type="match status" value="1"/>
</dbReference>
<gene>
    <name evidence="7" type="ORF">RA11412_1604</name>
</gene>